<organism evidence="2">
    <name type="scientific">hydrothermal vent metagenome</name>
    <dbReference type="NCBI Taxonomy" id="652676"/>
    <lineage>
        <taxon>unclassified sequences</taxon>
        <taxon>metagenomes</taxon>
        <taxon>ecological metagenomes</taxon>
    </lineage>
</organism>
<sequence length="263" mass="30420">MNNLYTTPGSIRLFRRTGAWLLFVIVTAISSVAWSPAIAEEAFVVDVVREKPYNHVIVSAKIKGAFTPEIIETIQSGAPITFTYFLQLKRQRSLLWNETERRLSIKRMVKFDTLRKEYLTWEKRAEDESDIDFSAELAHISHKNGRDKENINAKNGEKNKEPAKEPKAIKDTERLKEWMAYLEGIDLGPTDGMQAFTPYYFQVKCEMKSIKLIPPFNYILFFVSLWDFDTDWSASSPFTIYNVSLPKTDENQMKARPVDTTAR</sequence>
<dbReference type="AlphaFoldDB" id="A0A3B1CLG1"/>
<gene>
    <name evidence="2" type="ORF">MNBD_NITROSPINAE01-971</name>
</gene>
<dbReference type="Pfam" id="PF14334">
    <property type="entry name" value="DUF4390"/>
    <property type="match status" value="1"/>
</dbReference>
<reference evidence="2" key="1">
    <citation type="submission" date="2018-06" db="EMBL/GenBank/DDBJ databases">
        <authorList>
            <person name="Zhirakovskaya E."/>
        </authorList>
    </citation>
    <scope>NUCLEOTIDE SEQUENCE</scope>
</reference>
<dbReference type="EMBL" id="UOGC01000054">
    <property type="protein sequence ID" value="VAX17557.1"/>
    <property type="molecule type" value="Genomic_DNA"/>
</dbReference>
<feature type="region of interest" description="Disordered" evidence="1">
    <location>
        <begin position="144"/>
        <end position="166"/>
    </location>
</feature>
<name>A0A3B1CLG1_9ZZZZ</name>
<dbReference type="InterPro" id="IPR025500">
    <property type="entry name" value="DUF4390"/>
</dbReference>
<proteinExistence type="predicted"/>
<evidence type="ECO:0000313" key="2">
    <source>
        <dbReference type="EMBL" id="VAX17557.1"/>
    </source>
</evidence>
<evidence type="ECO:0008006" key="3">
    <source>
        <dbReference type="Google" id="ProtNLM"/>
    </source>
</evidence>
<protein>
    <recommendedName>
        <fullName evidence="3">DUF4390 domain-containing protein</fullName>
    </recommendedName>
</protein>
<evidence type="ECO:0000256" key="1">
    <source>
        <dbReference type="SAM" id="MobiDB-lite"/>
    </source>
</evidence>
<accession>A0A3B1CLG1</accession>